<dbReference type="EMBL" id="HBEK01019028">
    <property type="protein sequence ID" value="CAD8400433.1"/>
    <property type="molecule type" value="Transcribed_RNA"/>
</dbReference>
<dbReference type="SUPFAM" id="SSF48452">
    <property type="entry name" value="TPR-like"/>
    <property type="match status" value="1"/>
</dbReference>
<dbReference type="AlphaFoldDB" id="A0A7S0BQR8"/>
<dbReference type="Gene3D" id="1.25.40.10">
    <property type="entry name" value="Tetratricopeptide repeat domain"/>
    <property type="match status" value="1"/>
</dbReference>
<sequence length="165" mass="18649">MANGEILSFQDFFENAFQRKEAGNRFMNERNPEAALPEYITAVSALEDGLRRVGGSVAVEELLFICSVNQLQAHLDLQQHEEARSVAEKAAKFAKKSRVFEDIHSQLPSTQLLVFAKFPFRYAKALHSCGETELALDLVNSIIEAGYENDEVILFRDELEEIEPK</sequence>
<gene>
    <name evidence="1" type="ORF">RMAR0315_LOCUS10429</name>
</gene>
<accession>A0A7S0BQR8</accession>
<protein>
    <recommendedName>
        <fullName evidence="2">Coatomer subunit epsilon</fullName>
    </recommendedName>
</protein>
<dbReference type="InterPro" id="IPR011990">
    <property type="entry name" value="TPR-like_helical_dom_sf"/>
</dbReference>
<evidence type="ECO:0008006" key="2">
    <source>
        <dbReference type="Google" id="ProtNLM"/>
    </source>
</evidence>
<evidence type="ECO:0000313" key="1">
    <source>
        <dbReference type="EMBL" id="CAD8400433.1"/>
    </source>
</evidence>
<organism evidence="1">
    <name type="scientific">Rhodosorus marinus</name>
    <dbReference type="NCBI Taxonomy" id="101924"/>
    <lineage>
        <taxon>Eukaryota</taxon>
        <taxon>Rhodophyta</taxon>
        <taxon>Stylonematophyceae</taxon>
        <taxon>Stylonematales</taxon>
        <taxon>Stylonemataceae</taxon>
        <taxon>Rhodosorus</taxon>
    </lineage>
</organism>
<proteinExistence type="predicted"/>
<name>A0A7S0BQR8_9RHOD</name>
<reference evidence="1" key="1">
    <citation type="submission" date="2021-01" db="EMBL/GenBank/DDBJ databases">
        <authorList>
            <person name="Corre E."/>
            <person name="Pelletier E."/>
            <person name="Niang G."/>
            <person name="Scheremetjew M."/>
            <person name="Finn R."/>
            <person name="Kale V."/>
            <person name="Holt S."/>
            <person name="Cochrane G."/>
            <person name="Meng A."/>
            <person name="Brown T."/>
            <person name="Cohen L."/>
        </authorList>
    </citation>
    <scope>NUCLEOTIDE SEQUENCE</scope>
    <source>
        <strain evidence="1">UTEX LB 2760</strain>
    </source>
</reference>